<proteinExistence type="predicted"/>
<evidence type="ECO:0000256" key="1">
    <source>
        <dbReference type="SAM" id="MobiDB-lite"/>
    </source>
</evidence>
<feature type="transmembrane region" description="Helical" evidence="2">
    <location>
        <begin position="49"/>
        <end position="68"/>
    </location>
</feature>
<organism evidence="3 4">
    <name type="scientific">Zasmidium cellare</name>
    <name type="common">Wine cellar mold</name>
    <name type="synonym">Racodium cellare</name>
    <dbReference type="NCBI Taxonomy" id="395010"/>
    <lineage>
        <taxon>Eukaryota</taxon>
        <taxon>Fungi</taxon>
        <taxon>Dikarya</taxon>
        <taxon>Ascomycota</taxon>
        <taxon>Pezizomycotina</taxon>
        <taxon>Dothideomycetes</taxon>
        <taxon>Dothideomycetidae</taxon>
        <taxon>Mycosphaerellales</taxon>
        <taxon>Mycosphaerellaceae</taxon>
        <taxon>Zasmidium</taxon>
    </lineage>
</organism>
<keyword evidence="2" id="KW-0812">Transmembrane</keyword>
<feature type="region of interest" description="Disordered" evidence="1">
    <location>
        <begin position="183"/>
        <end position="210"/>
    </location>
</feature>
<feature type="transmembrane region" description="Helical" evidence="2">
    <location>
        <begin position="74"/>
        <end position="90"/>
    </location>
</feature>
<keyword evidence="2" id="KW-0472">Membrane</keyword>
<name>A0ABR0ELK5_ZASCE</name>
<evidence type="ECO:0000313" key="3">
    <source>
        <dbReference type="EMBL" id="KAK4502457.1"/>
    </source>
</evidence>
<evidence type="ECO:0000256" key="2">
    <source>
        <dbReference type="SAM" id="Phobius"/>
    </source>
</evidence>
<reference evidence="3 4" key="1">
    <citation type="journal article" date="2023" name="G3 (Bethesda)">
        <title>A chromosome-level genome assembly of Zasmidium syzygii isolated from banana leaves.</title>
        <authorList>
            <person name="van Westerhoven A.C."/>
            <person name="Mehrabi R."/>
            <person name="Talebi R."/>
            <person name="Steentjes M.B.F."/>
            <person name="Corcolon B."/>
            <person name="Chong P.A."/>
            <person name="Kema G.H.J."/>
            <person name="Seidl M.F."/>
        </authorList>
    </citation>
    <scope>NUCLEOTIDE SEQUENCE [LARGE SCALE GENOMIC DNA]</scope>
    <source>
        <strain evidence="3 4">P124</strain>
    </source>
</reference>
<dbReference type="Proteomes" id="UP001305779">
    <property type="component" value="Unassembled WGS sequence"/>
</dbReference>
<protein>
    <submittedName>
        <fullName evidence="3">Uncharacterized protein</fullName>
    </submittedName>
</protein>
<sequence length="210" mass="23757">MSFRRDREDVVNGGSAFHDAGRGLLRMAGGWGNVSGPGIFMIRTITTGTLNAVTFGIVGGFVGALVWGVASLPFLFSSCFGFVFGAVGFYRDSVRQALISLERYPRLLQLHLDENYPWHGFQDYTRQQLRQDFFQRSWILRGMLVCSWLTAQPALDVSDANPHYQKKTANEDKQINERREQQIFDDRVQSPSDTAKFDLANEELSSKEHP</sequence>
<accession>A0ABR0ELK5</accession>
<dbReference type="EMBL" id="JAXOVC010000004">
    <property type="protein sequence ID" value="KAK4502457.1"/>
    <property type="molecule type" value="Genomic_DNA"/>
</dbReference>
<gene>
    <name evidence="3" type="ORF">PRZ48_005882</name>
</gene>
<evidence type="ECO:0000313" key="4">
    <source>
        <dbReference type="Proteomes" id="UP001305779"/>
    </source>
</evidence>
<comment type="caution">
    <text evidence="3">The sequence shown here is derived from an EMBL/GenBank/DDBJ whole genome shotgun (WGS) entry which is preliminary data.</text>
</comment>
<keyword evidence="2" id="KW-1133">Transmembrane helix</keyword>
<keyword evidence="4" id="KW-1185">Reference proteome</keyword>